<evidence type="ECO:0000313" key="3">
    <source>
        <dbReference type="Proteomes" id="UP001177140"/>
    </source>
</evidence>
<dbReference type="Proteomes" id="UP001177140">
    <property type="component" value="Unassembled WGS sequence"/>
</dbReference>
<protein>
    <submittedName>
        <fullName evidence="2">Uncharacterized protein</fullName>
    </submittedName>
</protein>
<keyword evidence="3" id="KW-1185">Reference proteome</keyword>
<accession>A0AA41VCG1</accession>
<evidence type="ECO:0000313" key="2">
    <source>
        <dbReference type="EMBL" id="MCL7038690.1"/>
    </source>
</evidence>
<reference evidence="2" key="1">
    <citation type="submission" date="2022-03" db="EMBL/GenBank/DDBJ databases">
        <title>A functionally conserved STORR gene fusion in Papaver species that diverged 16.8 million years ago.</title>
        <authorList>
            <person name="Catania T."/>
        </authorList>
    </citation>
    <scope>NUCLEOTIDE SEQUENCE</scope>
    <source>
        <strain evidence="2">S-191538</strain>
    </source>
</reference>
<comment type="caution">
    <text evidence="2">The sequence shown here is derived from an EMBL/GenBank/DDBJ whole genome shotgun (WGS) entry which is preliminary data.</text>
</comment>
<gene>
    <name evidence="2" type="ORF">MKW94_014410</name>
</gene>
<evidence type="ECO:0000256" key="1">
    <source>
        <dbReference type="SAM" id="Phobius"/>
    </source>
</evidence>
<keyword evidence="1" id="KW-0472">Membrane</keyword>
<sequence>MGQLARLLLTLSTSPPPPPNPNGLLLLTKTFNKFPTSRLQFPATLNLSTRKSTDQTTNNSLVLRNPTSPRFRHVCKMSNDSDMMSQLELGKPDDKRKQPDKRVNGIFWILLINLGVFAADHWFHVL</sequence>
<keyword evidence="1" id="KW-0812">Transmembrane</keyword>
<keyword evidence="1" id="KW-1133">Transmembrane helix</keyword>
<proteinExistence type="predicted"/>
<dbReference type="EMBL" id="JAJJMA010193041">
    <property type="protein sequence ID" value="MCL7038690.1"/>
    <property type="molecule type" value="Genomic_DNA"/>
</dbReference>
<dbReference type="AlphaFoldDB" id="A0AA41VCG1"/>
<organism evidence="2 3">
    <name type="scientific">Papaver nudicaule</name>
    <name type="common">Iceland poppy</name>
    <dbReference type="NCBI Taxonomy" id="74823"/>
    <lineage>
        <taxon>Eukaryota</taxon>
        <taxon>Viridiplantae</taxon>
        <taxon>Streptophyta</taxon>
        <taxon>Embryophyta</taxon>
        <taxon>Tracheophyta</taxon>
        <taxon>Spermatophyta</taxon>
        <taxon>Magnoliopsida</taxon>
        <taxon>Ranunculales</taxon>
        <taxon>Papaveraceae</taxon>
        <taxon>Papaveroideae</taxon>
        <taxon>Papaver</taxon>
    </lineage>
</organism>
<feature type="transmembrane region" description="Helical" evidence="1">
    <location>
        <begin position="105"/>
        <end position="123"/>
    </location>
</feature>
<name>A0AA41VCG1_PAPNU</name>